<feature type="domain" description="ABC transmembrane type-1" evidence="11">
    <location>
        <begin position="165"/>
        <end position="443"/>
    </location>
</feature>
<dbReference type="GO" id="GO:0140359">
    <property type="term" value="F:ABC-type transporter activity"/>
    <property type="evidence" value="ECO:0007669"/>
    <property type="project" value="InterPro"/>
</dbReference>
<organism evidence="13 14">
    <name type="scientific">Saccharophagus degradans (strain 2-40 / ATCC 43961 / DSM 17024)</name>
    <dbReference type="NCBI Taxonomy" id="203122"/>
    <lineage>
        <taxon>Bacteria</taxon>
        <taxon>Pseudomonadati</taxon>
        <taxon>Pseudomonadota</taxon>
        <taxon>Gammaproteobacteria</taxon>
        <taxon>Cellvibrionales</taxon>
        <taxon>Cellvibrionaceae</taxon>
        <taxon>Saccharophagus</taxon>
    </lineage>
</organism>
<feature type="domain" description="ABC transporter" evidence="10">
    <location>
        <begin position="477"/>
        <end position="710"/>
    </location>
</feature>
<evidence type="ECO:0000313" key="14">
    <source>
        <dbReference type="Proteomes" id="UP000001947"/>
    </source>
</evidence>
<evidence type="ECO:0000259" key="10">
    <source>
        <dbReference type="PROSITE" id="PS50893"/>
    </source>
</evidence>
<sequence>MDKTEDTVGSKDPLLLSLMAIARYEHVACSDTMLVSGLPLHEGRLTPELLVRAASRIDMKASVVERTIDQISNLVLPAILILKDNQALVLLDIADNNSVAQVYCPEQDAEQEISIPDLLQQYTGLAIYIKPETHYEARALHDIAPKKAHWFWGTLSHSWRIYRDVLVASFLINLFALANPLFVMNVYDRVVPNNAIETLWVLALGVSVVYIFDYILKTLRVHFIEVAGKKSDVLLSAYIFERVLGAKYDQHPPSVGAFTGQLRDFDSVRNFITATSVTAFVDLPFTVLFLVVIGYLGGPIVWIPIVIIPLIIIFSLVVQAMLNKAVANTFVASAQKNATMVEAITNLSLVKVLNAEGKILRNLEKAVGLLAYWGVKTRVLSNSATGFAGFMQQMASVLVVIVGVYLISAGELTMGGLIACVLLTTRSLMPLAQVAGLLVQFQQSKMALTSLEEIVNRQQERPNDRHFIKRIKLQGNVEFKGVNFVYPGDDQPTLKDVSFSLKEGEKVALIGRLGSGKSTMNNLIAGLYQPTSGAILIDGIDIKQIDPAELRANLGYVPQDSSLFYGSIKDNIAYRDVYVDDQEIIRVAEVAGVSAFSNLHPHGLARMIGERGDNLSGGQRQAISIARGLVNSPALVLLDEPTSAMDNASEAKLMENLKEELADKTVIMVTHKTSLLRLVDRVIVMDSGRIVADGPKDTVLEALKKGQVRVS</sequence>
<keyword evidence="6" id="KW-0067">ATP-binding</keyword>
<evidence type="ECO:0000256" key="2">
    <source>
        <dbReference type="ARBA" id="ARBA00022448"/>
    </source>
</evidence>
<evidence type="ECO:0000259" key="12">
    <source>
        <dbReference type="PROSITE" id="PS50990"/>
    </source>
</evidence>
<dbReference type="Pfam" id="PF03412">
    <property type="entry name" value="Peptidase_C39"/>
    <property type="match status" value="1"/>
</dbReference>
<dbReference type="eggNOG" id="COG2274">
    <property type="taxonomic scope" value="Bacteria"/>
</dbReference>
<dbReference type="GO" id="GO:0005524">
    <property type="term" value="F:ATP binding"/>
    <property type="evidence" value="ECO:0007669"/>
    <property type="project" value="UniProtKB-KW"/>
</dbReference>
<feature type="domain" description="Peptidase C39" evidence="12">
    <location>
        <begin position="3"/>
        <end position="129"/>
    </location>
</feature>
<dbReference type="Gene3D" id="1.20.1560.10">
    <property type="entry name" value="ABC transporter type 1, transmembrane domain"/>
    <property type="match status" value="1"/>
</dbReference>
<dbReference type="CDD" id="cd02421">
    <property type="entry name" value="Peptidase_C39_likeD"/>
    <property type="match status" value="1"/>
</dbReference>
<dbReference type="Proteomes" id="UP000001947">
    <property type="component" value="Chromosome"/>
</dbReference>
<dbReference type="InterPro" id="IPR003593">
    <property type="entry name" value="AAA+_ATPase"/>
</dbReference>
<dbReference type="InterPro" id="IPR039421">
    <property type="entry name" value="Type_1_exporter"/>
</dbReference>
<evidence type="ECO:0000313" key="13">
    <source>
        <dbReference type="EMBL" id="ABD80553.1"/>
    </source>
</evidence>
<dbReference type="GO" id="GO:0005886">
    <property type="term" value="C:plasma membrane"/>
    <property type="evidence" value="ECO:0007669"/>
    <property type="project" value="UniProtKB-SubCell"/>
</dbReference>
<dbReference type="InterPro" id="IPR011527">
    <property type="entry name" value="ABC1_TM_dom"/>
</dbReference>
<dbReference type="PANTHER" id="PTHR24221">
    <property type="entry name" value="ATP-BINDING CASSETTE SUB-FAMILY B"/>
    <property type="match status" value="1"/>
</dbReference>
<accession>Q21L76</accession>
<dbReference type="GO" id="GO:0034040">
    <property type="term" value="F:ATPase-coupled lipid transmembrane transporter activity"/>
    <property type="evidence" value="ECO:0007669"/>
    <property type="project" value="TreeGrafter"/>
</dbReference>
<dbReference type="SUPFAM" id="SSF52540">
    <property type="entry name" value="P-loop containing nucleoside triphosphate hydrolases"/>
    <property type="match status" value="1"/>
</dbReference>
<dbReference type="PROSITE" id="PS00211">
    <property type="entry name" value="ABC_TRANSPORTER_1"/>
    <property type="match status" value="1"/>
</dbReference>
<evidence type="ECO:0000256" key="5">
    <source>
        <dbReference type="ARBA" id="ARBA00022741"/>
    </source>
</evidence>
<dbReference type="Gene3D" id="3.40.50.300">
    <property type="entry name" value="P-loop containing nucleotide triphosphate hydrolases"/>
    <property type="match status" value="1"/>
</dbReference>
<evidence type="ECO:0000256" key="1">
    <source>
        <dbReference type="ARBA" id="ARBA00004651"/>
    </source>
</evidence>
<keyword evidence="7 9" id="KW-1133">Transmembrane helix</keyword>
<feature type="transmembrane region" description="Helical" evidence="9">
    <location>
        <begin position="301"/>
        <end position="322"/>
    </location>
</feature>
<proteinExistence type="predicted"/>
<dbReference type="GeneID" id="98612967"/>
<dbReference type="GO" id="GO:0016887">
    <property type="term" value="F:ATP hydrolysis activity"/>
    <property type="evidence" value="ECO:0007669"/>
    <property type="project" value="InterPro"/>
</dbReference>
<evidence type="ECO:0000256" key="8">
    <source>
        <dbReference type="ARBA" id="ARBA00023136"/>
    </source>
</evidence>
<feature type="transmembrane region" description="Helical" evidence="9">
    <location>
        <begin position="271"/>
        <end position="295"/>
    </location>
</feature>
<dbReference type="InterPro" id="IPR036640">
    <property type="entry name" value="ABC1_TM_sf"/>
</dbReference>
<feature type="transmembrane region" description="Helical" evidence="9">
    <location>
        <begin position="165"/>
        <end position="187"/>
    </location>
</feature>
<dbReference type="FunFam" id="3.40.50.300:FF:000299">
    <property type="entry name" value="ABC transporter ATP-binding protein/permease"/>
    <property type="match status" value="1"/>
</dbReference>
<dbReference type="SMART" id="SM00382">
    <property type="entry name" value="AAA"/>
    <property type="match status" value="1"/>
</dbReference>
<dbReference type="AlphaFoldDB" id="Q21L76"/>
<dbReference type="STRING" id="203122.Sde_1291"/>
<reference evidence="13 14" key="1">
    <citation type="journal article" date="2008" name="PLoS Genet.">
        <title>Complete genome sequence of the complex carbohydrate-degrading marine bacterium, Saccharophagus degradans strain 2-40 T.</title>
        <authorList>
            <person name="Weiner R.M."/>
            <person name="Taylor L.E.II."/>
            <person name="Henrissat B."/>
            <person name="Hauser L."/>
            <person name="Land M."/>
            <person name="Coutinho P.M."/>
            <person name="Rancurel C."/>
            <person name="Saunders E.H."/>
            <person name="Longmire A.G."/>
            <person name="Zhang H."/>
            <person name="Bayer E.A."/>
            <person name="Gilbert H.J."/>
            <person name="Larimer F."/>
            <person name="Zhulin I.B."/>
            <person name="Ekborg N.A."/>
            <person name="Lamed R."/>
            <person name="Richardson P.M."/>
            <person name="Borovok I."/>
            <person name="Hutcheson S."/>
        </authorList>
    </citation>
    <scope>NUCLEOTIDE SEQUENCE [LARGE SCALE GENOMIC DNA]</scope>
    <source>
        <strain evidence="14">2-40 / ATCC 43961 / DSM 17024</strain>
    </source>
</reference>
<dbReference type="InterPro" id="IPR003439">
    <property type="entry name" value="ABC_transporter-like_ATP-bd"/>
</dbReference>
<keyword evidence="4 9" id="KW-0812">Transmembrane</keyword>
<dbReference type="PROSITE" id="PS50893">
    <property type="entry name" value="ABC_TRANSPORTER_2"/>
    <property type="match status" value="1"/>
</dbReference>
<protein>
    <submittedName>
        <fullName evidence="13">ABC transporter related</fullName>
    </submittedName>
</protein>
<dbReference type="KEGG" id="sde:Sde_1291"/>
<dbReference type="RefSeq" id="WP_011467773.1">
    <property type="nucleotide sequence ID" value="NC_007912.1"/>
</dbReference>
<evidence type="ECO:0000259" key="11">
    <source>
        <dbReference type="PROSITE" id="PS50929"/>
    </source>
</evidence>
<comment type="subcellular location">
    <subcellularLocation>
        <location evidence="1">Cell membrane</location>
        <topology evidence="1">Multi-pass membrane protein</topology>
    </subcellularLocation>
</comment>
<dbReference type="NCBIfam" id="TIGR03375">
    <property type="entry name" value="type_I_sec_LssB"/>
    <property type="match status" value="1"/>
</dbReference>
<dbReference type="PROSITE" id="PS50929">
    <property type="entry name" value="ABC_TM1F"/>
    <property type="match status" value="1"/>
</dbReference>
<dbReference type="InterPro" id="IPR017750">
    <property type="entry name" value="ATPase_T1SS"/>
</dbReference>
<evidence type="ECO:0000256" key="7">
    <source>
        <dbReference type="ARBA" id="ARBA00022989"/>
    </source>
</evidence>
<dbReference type="GO" id="GO:0008233">
    <property type="term" value="F:peptidase activity"/>
    <property type="evidence" value="ECO:0007669"/>
    <property type="project" value="InterPro"/>
</dbReference>
<keyword evidence="3" id="KW-1003">Cell membrane</keyword>
<dbReference type="InterPro" id="IPR017871">
    <property type="entry name" value="ABC_transporter-like_CS"/>
</dbReference>
<dbReference type="InterPro" id="IPR027417">
    <property type="entry name" value="P-loop_NTPase"/>
</dbReference>
<evidence type="ECO:0000256" key="3">
    <source>
        <dbReference type="ARBA" id="ARBA00022475"/>
    </source>
</evidence>
<keyword evidence="2" id="KW-0813">Transport</keyword>
<feature type="transmembrane region" description="Helical" evidence="9">
    <location>
        <begin position="199"/>
        <end position="216"/>
    </location>
</feature>
<dbReference type="GO" id="GO:0006508">
    <property type="term" value="P:proteolysis"/>
    <property type="evidence" value="ECO:0007669"/>
    <property type="project" value="InterPro"/>
</dbReference>
<dbReference type="CDD" id="cd03245">
    <property type="entry name" value="ABCC_bacteriocin_exporters"/>
    <property type="match status" value="1"/>
</dbReference>
<dbReference type="Pfam" id="PF00664">
    <property type="entry name" value="ABC_membrane"/>
    <property type="match status" value="1"/>
</dbReference>
<evidence type="ECO:0000256" key="6">
    <source>
        <dbReference type="ARBA" id="ARBA00022840"/>
    </source>
</evidence>
<dbReference type="CDD" id="cd18587">
    <property type="entry name" value="ABC_6TM_LapB_like"/>
    <property type="match status" value="1"/>
</dbReference>
<dbReference type="HOGENOM" id="CLU_000604_95_6_6"/>
<dbReference type="EMBL" id="CP000282">
    <property type="protein sequence ID" value="ABD80553.1"/>
    <property type="molecule type" value="Genomic_DNA"/>
</dbReference>
<dbReference type="Pfam" id="PF00005">
    <property type="entry name" value="ABC_tran"/>
    <property type="match status" value="1"/>
</dbReference>
<keyword evidence="8 9" id="KW-0472">Membrane</keyword>
<name>Q21L76_SACD2</name>
<dbReference type="PANTHER" id="PTHR24221:SF248">
    <property type="entry name" value="ABC TRANSPORTER TRANSMEMBRANE REGION"/>
    <property type="match status" value="1"/>
</dbReference>
<evidence type="ECO:0000256" key="9">
    <source>
        <dbReference type="SAM" id="Phobius"/>
    </source>
</evidence>
<dbReference type="SUPFAM" id="SSF90123">
    <property type="entry name" value="ABC transporter transmembrane region"/>
    <property type="match status" value="1"/>
</dbReference>
<dbReference type="Gene3D" id="3.90.70.10">
    <property type="entry name" value="Cysteine proteinases"/>
    <property type="match status" value="1"/>
</dbReference>
<keyword evidence="14" id="KW-1185">Reference proteome</keyword>
<evidence type="ECO:0000256" key="4">
    <source>
        <dbReference type="ARBA" id="ARBA00022692"/>
    </source>
</evidence>
<feature type="transmembrane region" description="Helical" evidence="9">
    <location>
        <begin position="386"/>
        <end position="408"/>
    </location>
</feature>
<keyword evidence="5" id="KW-0547">Nucleotide-binding</keyword>
<gene>
    <name evidence="13" type="ordered locus">Sde_1291</name>
</gene>
<dbReference type="InterPro" id="IPR005074">
    <property type="entry name" value="Peptidase_C39"/>
</dbReference>
<dbReference type="PROSITE" id="PS50990">
    <property type="entry name" value="PEPTIDASE_C39"/>
    <property type="match status" value="1"/>
</dbReference>